<protein>
    <submittedName>
        <fullName evidence="8">Uncharacterized membrane protein YckC, RDD family</fullName>
    </submittedName>
</protein>
<dbReference type="OrthoDB" id="762068at2"/>
<keyword evidence="4 6" id="KW-1133">Transmembrane helix</keyword>
<keyword evidence="2" id="KW-1003">Cell membrane</keyword>
<keyword evidence="3 6" id="KW-0812">Transmembrane</keyword>
<evidence type="ECO:0000313" key="8">
    <source>
        <dbReference type="EMBL" id="SDZ80301.1"/>
    </source>
</evidence>
<dbReference type="PANTHER" id="PTHR36115:SF4">
    <property type="entry name" value="MEMBRANE PROTEIN"/>
    <property type="match status" value="1"/>
</dbReference>
<dbReference type="PANTHER" id="PTHR36115">
    <property type="entry name" value="PROLINE-RICH ANTIGEN HOMOLOG-RELATED"/>
    <property type="match status" value="1"/>
</dbReference>
<evidence type="ECO:0000256" key="3">
    <source>
        <dbReference type="ARBA" id="ARBA00022692"/>
    </source>
</evidence>
<feature type="transmembrane region" description="Helical" evidence="6">
    <location>
        <begin position="12"/>
        <end position="31"/>
    </location>
</feature>
<dbReference type="EMBL" id="FNQY01000002">
    <property type="protein sequence ID" value="SDZ80301.1"/>
    <property type="molecule type" value="Genomic_DNA"/>
</dbReference>
<dbReference type="GO" id="GO:0005886">
    <property type="term" value="C:plasma membrane"/>
    <property type="evidence" value="ECO:0007669"/>
    <property type="project" value="UniProtKB-SubCell"/>
</dbReference>
<evidence type="ECO:0000313" key="9">
    <source>
        <dbReference type="Proteomes" id="UP000199041"/>
    </source>
</evidence>
<sequence>MKVVGTGTRVLNFLIDTLLVFIISFTFAKWYNFHVMYWGYPPFPPYAFFFVSLFVYYLIFESIWRKTPGKWLSISKVVNKEGKKASFFQVLVRSLVRLTVIDMFFIPFLDGRTLHDFLSGTYVVEA</sequence>
<name>A0A1H3W058_9BACT</name>
<evidence type="ECO:0000256" key="2">
    <source>
        <dbReference type="ARBA" id="ARBA00022475"/>
    </source>
</evidence>
<evidence type="ECO:0000256" key="5">
    <source>
        <dbReference type="ARBA" id="ARBA00023136"/>
    </source>
</evidence>
<dbReference type="STRING" id="551991.SAMN05192529_10210"/>
<accession>A0A1H3W058</accession>
<proteinExistence type="predicted"/>
<dbReference type="InterPro" id="IPR051791">
    <property type="entry name" value="Pra-immunoreactive"/>
</dbReference>
<keyword evidence="9" id="KW-1185">Reference proteome</keyword>
<gene>
    <name evidence="8" type="ORF">SAMN05192529_10210</name>
</gene>
<dbReference type="InterPro" id="IPR010432">
    <property type="entry name" value="RDD"/>
</dbReference>
<dbReference type="Pfam" id="PF06271">
    <property type="entry name" value="RDD"/>
    <property type="match status" value="1"/>
</dbReference>
<organism evidence="8 9">
    <name type="scientific">Arachidicoccus rhizosphaerae</name>
    <dbReference type="NCBI Taxonomy" id="551991"/>
    <lineage>
        <taxon>Bacteria</taxon>
        <taxon>Pseudomonadati</taxon>
        <taxon>Bacteroidota</taxon>
        <taxon>Chitinophagia</taxon>
        <taxon>Chitinophagales</taxon>
        <taxon>Chitinophagaceae</taxon>
        <taxon>Arachidicoccus</taxon>
    </lineage>
</organism>
<feature type="transmembrane region" description="Helical" evidence="6">
    <location>
        <begin position="43"/>
        <end position="64"/>
    </location>
</feature>
<evidence type="ECO:0000256" key="1">
    <source>
        <dbReference type="ARBA" id="ARBA00004651"/>
    </source>
</evidence>
<evidence type="ECO:0000259" key="7">
    <source>
        <dbReference type="Pfam" id="PF06271"/>
    </source>
</evidence>
<dbReference type="AlphaFoldDB" id="A0A1H3W058"/>
<feature type="domain" description="RDD" evidence="7">
    <location>
        <begin position="4"/>
        <end position="119"/>
    </location>
</feature>
<comment type="subcellular location">
    <subcellularLocation>
        <location evidence="1">Cell membrane</location>
        <topology evidence="1">Multi-pass membrane protein</topology>
    </subcellularLocation>
</comment>
<evidence type="ECO:0000256" key="6">
    <source>
        <dbReference type="SAM" id="Phobius"/>
    </source>
</evidence>
<keyword evidence="5 6" id="KW-0472">Membrane</keyword>
<dbReference type="Proteomes" id="UP000199041">
    <property type="component" value="Unassembled WGS sequence"/>
</dbReference>
<reference evidence="8 9" key="1">
    <citation type="submission" date="2016-10" db="EMBL/GenBank/DDBJ databases">
        <authorList>
            <person name="de Groot N.N."/>
        </authorList>
    </citation>
    <scope>NUCLEOTIDE SEQUENCE [LARGE SCALE GENOMIC DNA]</scope>
    <source>
        <strain evidence="8 9">Vu-144</strain>
    </source>
</reference>
<dbReference type="RefSeq" id="WP_091392823.1">
    <property type="nucleotide sequence ID" value="NZ_FNQY01000002.1"/>
</dbReference>
<evidence type="ECO:0000256" key="4">
    <source>
        <dbReference type="ARBA" id="ARBA00022989"/>
    </source>
</evidence>